<keyword evidence="2" id="KW-1185">Reference proteome</keyword>
<name>E7RMD4_9BACT</name>
<protein>
    <submittedName>
        <fullName evidence="1">Uncharacterized protein</fullName>
    </submittedName>
</protein>
<reference evidence="1" key="1">
    <citation type="submission" date="2011-01" db="EMBL/GenBank/DDBJ databases">
        <authorList>
            <person name="Muzny D."/>
            <person name="Qin X."/>
            <person name="Buhay C."/>
            <person name="Dugan-Rocha S."/>
            <person name="Ding Y."/>
            <person name="Chen G."/>
            <person name="Hawes A."/>
            <person name="Holder M."/>
            <person name="Jhangiani S."/>
            <person name="Johnson A."/>
            <person name="Khan Z."/>
            <person name="Li Z."/>
            <person name="Liu W."/>
            <person name="Liu X."/>
            <person name="Perez L."/>
            <person name="Shen H."/>
            <person name="Wang Q."/>
            <person name="Watt J."/>
            <person name="Xi L."/>
            <person name="Xin Y."/>
            <person name="Zhou J."/>
            <person name="Deng J."/>
            <person name="Jiang H."/>
            <person name="Liu Y."/>
            <person name="Qu J."/>
            <person name="Song X.-Z."/>
            <person name="Zhang L."/>
            <person name="Villasana D."/>
            <person name="Johnson A."/>
            <person name="Liu J."/>
            <person name="Liyanage D."/>
            <person name="Lorensuhewa L."/>
            <person name="Robinson T."/>
            <person name="Song A."/>
            <person name="Song B.-B."/>
            <person name="Dinh H."/>
            <person name="Thornton R."/>
            <person name="Coyle M."/>
            <person name="Francisco L."/>
            <person name="Jackson L."/>
            <person name="Javaid M."/>
            <person name="Korchina V."/>
            <person name="Kovar C."/>
            <person name="Mata R."/>
            <person name="Mathew T."/>
            <person name="Ngo R."/>
            <person name="Nguyen L."/>
            <person name="Nguyen N."/>
            <person name="Okwuonu G."/>
            <person name="Ongeri F."/>
            <person name="Pham C."/>
            <person name="Simmons D."/>
            <person name="Wilczek-Boney K."/>
            <person name="Hale W."/>
            <person name="Jakkamsetti A."/>
            <person name="Pham P."/>
            <person name="Ruth R."/>
            <person name="San Lucas F."/>
            <person name="Warren J."/>
            <person name="Zhang J."/>
            <person name="Zhao Z."/>
            <person name="Zhou C."/>
            <person name="Zhu D."/>
            <person name="Lee S."/>
            <person name="Bess C."/>
            <person name="Blankenburg K."/>
            <person name="Forbes L."/>
            <person name="Fu Q."/>
            <person name="Gubbala S."/>
            <person name="Hirani K."/>
            <person name="Jayaseelan J.C."/>
            <person name="Lara F."/>
            <person name="Munidasa M."/>
            <person name="Palculict T."/>
            <person name="Patil S."/>
            <person name="Pu L.-L."/>
            <person name="Saada N."/>
            <person name="Tang L."/>
            <person name="Weissenberger G."/>
            <person name="Zhu Y."/>
            <person name="Hemphill L."/>
            <person name="Shang Y."/>
            <person name="Youmans B."/>
            <person name="Ayvaz T."/>
            <person name="Ross M."/>
            <person name="Santibanez J."/>
            <person name="Aqrawi P."/>
            <person name="Gross S."/>
            <person name="Joshi V."/>
            <person name="Fowler G."/>
            <person name="Nazareth L."/>
            <person name="Reid J."/>
            <person name="Worley K."/>
            <person name="Petrosino J."/>
            <person name="Highlander S."/>
            <person name="Gibbs R."/>
        </authorList>
    </citation>
    <scope>NUCLEOTIDE SEQUENCE [LARGE SCALE GENOMIC DNA]</scope>
    <source>
        <strain evidence="1">ATCC 33269</strain>
    </source>
</reference>
<dbReference type="EMBL" id="AEPE02000002">
    <property type="protein sequence ID" value="EFZ37915.1"/>
    <property type="molecule type" value="Genomic_DNA"/>
</dbReference>
<gene>
    <name evidence="1" type="ORF">HMPREF0663_10284</name>
</gene>
<comment type="caution">
    <text evidence="1">The sequence shown here is derived from an EMBL/GenBank/DDBJ whole genome shotgun (WGS) entry which is preliminary data.</text>
</comment>
<organism evidence="1 2">
    <name type="scientific">Hoylesella oralis ATCC 33269</name>
    <dbReference type="NCBI Taxonomy" id="873533"/>
    <lineage>
        <taxon>Bacteria</taxon>
        <taxon>Pseudomonadati</taxon>
        <taxon>Bacteroidota</taxon>
        <taxon>Bacteroidia</taxon>
        <taxon>Bacteroidales</taxon>
        <taxon>Prevotellaceae</taxon>
        <taxon>Hoylesella</taxon>
    </lineage>
</organism>
<dbReference type="Proteomes" id="UP000005580">
    <property type="component" value="Unassembled WGS sequence"/>
</dbReference>
<dbReference type="HOGENOM" id="CLU_3274649_0_0_10"/>
<evidence type="ECO:0000313" key="2">
    <source>
        <dbReference type="Proteomes" id="UP000005580"/>
    </source>
</evidence>
<sequence>MTGTASFQSIRQALHSRLCYMISSVVKVPTKNCSLLKNEIL</sequence>
<evidence type="ECO:0000313" key="1">
    <source>
        <dbReference type="EMBL" id="EFZ37915.1"/>
    </source>
</evidence>
<proteinExistence type="predicted"/>
<dbReference type="AlphaFoldDB" id="E7RMD4"/>
<accession>E7RMD4</accession>